<dbReference type="GO" id="GO:0003723">
    <property type="term" value="F:RNA binding"/>
    <property type="evidence" value="ECO:0007669"/>
    <property type="project" value="TreeGrafter"/>
</dbReference>
<evidence type="ECO:0000313" key="8">
    <source>
        <dbReference type="EMBL" id="MCA9392444.1"/>
    </source>
</evidence>
<comment type="caution">
    <text evidence="8">The sequence shown here is derived from an EMBL/GenBank/DDBJ whole genome shotgun (WGS) entry which is preliminary data.</text>
</comment>
<dbReference type="PANTHER" id="PTHR21569">
    <property type="entry name" value="RIBOSOMAL PROTEIN S9"/>
    <property type="match status" value="1"/>
</dbReference>
<dbReference type="InterPro" id="IPR023035">
    <property type="entry name" value="Ribosomal_uS9_bac/plastid"/>
</dbReference>
<dbReference type="Pfam" id="PF00380">
    <property type="entry name" value="Ribosomal_S9"/>
    <property type="match status" value="1"/>
</dbReference>
<dbReference type="GO" id="GO:0022627">
    <property type="term" value="C:cytosolic small ribosomal subunit"/>
    <property type="evidence" value="ECO:0007669"/>
    <property type="project" value="TreeGrafter"/>
</dbReference>
<evidence type="ECO:0000256" key="1">
    <source>
        <dbReference type="ARBA" id="ARBA00005251"/>
    </source>
</evidence>
<dbReference type="NCBIfam" id="NF001099">
    <property type="entry name" value="PRK00132.1"/>
    <property type="match status" value="1"/>
</dbReference>
<dbReference type="PANTHER" id="PTHR21569:SF1">
    <property type="entry name" value="SMALL RIBOSOMAL SUBUNIT PROTEIN US9M"/>
    <property type="match status" value="1"/>
</dbReference>
<dbReference type="InterPro" id="IPR000754">
    <property type="entry name" value="Ribosomal_uS9"/>
</dbReference>
<evidence type="ECO:0000256" key="3">
    <source>
        <dbReference type="ARBA" id="ARBA00023274"/>
    </source>
</evidence>
<evidence type="ECO:0000256" key="7">
    <source>
        <dbReference type="SAM" id="MobiDB-lite"/>
    </source>
</evidence>
<dbReference type="InterPro" id="IPR020574">
    <property type="entry name" value="Ribosomal_uS9_CS"/>
</dbReference>
<evidence type="ECO:0000256" key="5">
    <source>
        <dbReference type="HAMAP-Rule" id="MF_00532"/>
    </source>
</evidence>
<evidence type="ECO:0000256" key="4">
    <source>
        <dbReference type="ARBA" id="ARBA00035259"/>
    </source>
</evidence>
<dbReference type="AlphaFoldDB" id="A0A955LLJ5"/>
<accession>A0A955LLJ5</accession>
<dbReference type="GO" id="GO:0006412">
    <property type="term" value="P:translation"/>
    <property type="evidence" value="ECO:0007669"/>
    <property type="project" value="UniProtKB-UniRule"/>
</dbReference>
<evidence type="ECO:0000313" key="9">
    <source>
        <dbReference type="Proteomes" id="UP000751518"/>
    </source>
</evidence>
<proteinExistence type="inferred from homology"/>
<reference evidence="8" key="2">
    <citation type="journal article" date="2021" name="Microbiome">
        <title>Successional dynamics and alternative stable states in a saline activated sludge microbial community over 9 years.</title>
        <authorList>
            <person name="Wang Y."/>
            <person name="Ye J."/>
            <person name="Ju F."/>
            <person name="Liu L."/>
            <person name="Boyd J.A."/>
            <person name="Deng Y."/>
            <person name="Parks D.H."/>
            <person name="Jiang X."/>
            <person name="Yin X."/>
            <person name="Woodcroft B.J."/>
            <person name="Tyson G.W."/>
            <person name="Hugenholtz P."/>
            <person name="Polz M.F."/>
            <person name="Zhang T."/>
        </authorList>
    </citation>
    <scope>NUCLEOTIDE SEQUENCE</scope>
    <source>
        <strain evidence="8">HKST-UBA03</strain>
    </source>
</reference>
<dbReference type="Proteomes" id="UP000751518">
    <property type="component" value="Unassembled WGS sequence"/>
</dbReference>
<evidence type="ECO:0000256" key="2">
    <source>
        <dbReference type="ARBA" id="ARBA00022980"/>
    </source>
</evidence>
<gene>
    <name evidence="5 8" type="primary">rpsI</name>
    <name evidence="8" type="ORF">KC614_04600</name>
</gene>
<dbReference type="SUPFAM" id="SSF54211">
    <property type="entry name" value="Ribosomal protein S5 domain 2-like"/>
    <property type="match status" value="1"/>
</dbReference>
<feature type="compositionally biased region" description="Basic residues" evidence="7">
    <location>
        <begin position="122"/>
        <end position="141"/>
    </location>
</feature>
<dbReference type="InterPro" id="IPR020568">
    <property type="entry name" value="Ribosomal_Su5_D2-typ_SF"/>
</dbReference>
<dbReference type="InterPro" id="IPR014721">
    <property type="entry name" value="Ribsml_uS5_D2-typ_fold_subgr"/>
</dbReference>
<sequence length="141" mass="16101">MVEETKKKAKNTDVIWISGRRKTSVARIRLQKGKGEFVFDDDKKFEEVFPLALDRDEILRPFKVTGRDPKSFSVSVKLAGGGKKGQLEATRLGIAKALVEMEDNLRPLLKDAGLLTRDPRMKERKKYGLKRARKAPQFSKR</sequence>
<dbReference type="PROSITE" id="PS00360">
    <property type="entry name" value="RIBOSOMAL_S9"/>
    <property type="match status" value="1"/>
</dbReference>
<comment type="similarity">
    <text evidence="1 5 6">Belongs to the universal ribosomal protein uS9 family.</text>
</comment>
<organism evidence="8 9">
    <name type="scientific">candidate division WWE3 bacterium</name>
    <dbReference type="NCBI Taxonomy" id="2053526"/>
    <lineage>
        <taxon>Bacteria</taxon>
        <taxon>Katanobacteria</taxon>
    </lineage>
</organism>
<name>A0A955LLJ5_UNCKA</name>
<keyword evidence="2 5" id="KW-0689">Ribosomal protein</keyword>
<keyword evidence="3 5" id="KW-0687">Ribonucleoprotein</keyword>
<protein>
    <recommendedName>
        <fullName evidence="4 5">Small ribosomal subunit protein uS9</fullName>
    </recommendedName>
</protein>
<dbReference type="HAMAP" id="MF_00532_B">
    <property type="entry name" value="Ribosomal_uS9_B"/>
    <property type="match status" value="1"/>
</dbReference>
<reference evidence="8" key="1">
    <citation type="submission" date="2020-04" db="EMBL/GenBank/DDBJ databases">
        <authorList>
            <person name="Zhang T."/>
        </authorList>
    </citation>
    <scope>NUCLEOTIDE SEQUENCE</scope>
    <source>
        <strain evidence="8">HKST-UBA03</strain>
    </source>
</reference>
<dbReference type="EMBL" id="JAGQKZ010000055">
    <property type="protein sequence ID" value="MCA9392444.1"/>
    <property type="molecule type" value="Genomic_DNA"/>
</dbReference>
<dbReference type="Gene3D" id="3.30.230.10">
    <property type="match status" value="1"/>
</dbReference>
<evidence type="ECO:0000256" key="6">
    <source>
        <dbReference type="RuleBase" id="RU003815"/>
    </source>
</evidence>
<feature type="region of interest" description="Disordered" evidence="7">
    <location>
        <begin position="120"/>
        <end position="141"/>
    </location>
</feature>
<dbReference type="GO" id="GO:0003735">
    <property type="term" value="F:structural constituent of ribosome"/>
    <property type="evidence" value="ECO:0007669"/>
    <property type="project" value="InterPro"/>
</dbReference>